<protein>
    <recommendedName>
        <fullName evidence="4">FecR protein domain-containing protein</fullName>
    </recommendedName>
</protein>
<feature type="compositionally biased region" description="Pro residues" evidence="1">
    <location>
        <begin position="127"/>
        <end position="146"/>
    </location>
</feature>
<feature type="region of interest" description="Disordered" evidence="1">
    <location>
        <begin position="310"/>
        <end position="331"/>
    </location>
</feature>
<evidence type="ECO:0000313" key="2">
    <source>
        <dbReference type="EMBL" id="MXP65983.1"/>
    </source>
</evidence>
<evidence type="ECO:0008006" key="4">
    <source>
        <dbReference type="Google" id="ProtNLM"/>
    </source>
</evidence>
<accession>A0A845BEI2</accession>
<feature type="region of interest" description="Disordered" evidence="1">
    <location>
        <begin position="71"/>
        <end position="164"/>
    </location>
</feature>
<dbReference type="AlphaFoldDB" id="A0A845BEI2"/>
<evidence type="ECO:0000256" key="1">
    <source>
        <dbReference type="SAM" id="MobiDB-lite"/>
    </source>
</evidence>
<dbReference type="RefSeq" id="WP_160939391.1">
    <property type="nucleotide sequence ID" value="NZ_SNVJ01000034.1"/>
</dbReference>
<dbReference type="Proteomes" id="UP000460715">
    <property type="component" value="Unassembled WGS sequence"/>
</dbReference>
<keyword evidence="3" id="KW-1185">Reference proteome</keyword>
<dbReference type="EMBL" id="SNVJ01000034">
    <property type="protein sequence ID" value="MXP65983.1"/>
    <property type="molecule type" value="Genomic_DNA"/>
</dbReference>
<name>A0A845BEI2_9PROT</name>
<sequence length="968" mass="96637">MVRAAASRGRLRISTSSNLEIVLSTAGSEVRVIAASAVIQAGAGGSATLLAGQRMILRDAGGRETEVRRPGFGVSIAGGGVTGPERRSRDAMTTAVDSFAPVQRPGGPSDTTGDLLGSPLNSRIQPVRPPLPPLPPLPSPSTPPVTPAGFSPGDLGSPRAGQVGPSGTSGFGFGAPGANRGTSSIDTQNRTGAEDTEVAGAQIGNIAGYARLGQGTGRVRRFAPGASGALGTRSDDSVVSVAQGGSAPATRVVGAFQLRLADETLPTTPSNTFYDATARLGVVTLQVDTPLRDENGLLTFRKAQVPRISIADAATPRTERPEPPATDPSGFSGAYGYFGSAIGEIGLRDATPADGRVARLSGEDGLIMAAGGTLPSRTELTGGLEGGVFQFVTLPPYGVDRGGTPTEIAAQVVIVDKITASSERIFAERGIQPGERFFAIGGTSLAPSGPGLPGRAPGQVTRFAISDGLNPRGGFREGETVEQQFNSSSRPVAFSRFNSFRPEESFVAGPADPRTAPIGRGDTQLLAVSGSATTPTAALRGEVEVTGAGPSSVSVSVGGIAPYQGSLVLSGSTVGTVRRSTQETSLALRSSLGSLGTDAAGTGAHVFPSASDPAQAGYFAVGTQDIRRGAPGSDGGQPGTIEVVGGSGSAPFGFTRLATNVGVGPGAQPPSALSQGGDAALRGFAAGIVESVGGGAVSLHGVSTSGPGGVTIDRSSGSNEFTARVGLSSHAAGDLASNPAPAPAPNGVTGRQALIFGGRDTQTGQPTTAWVGQSTFGAVVPGQAAMVSVDRDLLAGIVAGGSAMPPSDEHLAWGLFLGDLVNDAPGARRDHVNLGFWVAGRPVDPGTLSTLRGTSVYAGGMIGTVAEPGTIRTATGNFTQNWDFGARSGTLAAAFDGRSYGVNATMPAGAAAFTGTGVSNGRQMSVQGGFFDATGTTTAGRPPAAVGGAFGIAGSGYGANGIFAGTRR</sequence>
<organism evidence="2 3">
    <name type="scientific">Teichococcus coralli</name>
    <dbReference type="NCBI Taxonomy" id="2545983"/>
    <lineage>
        <taxon>Bacteria</taxon>
        <taxon>Pseudomonadati</taxon>
        <taxon>Pseudomonadota</taxon>
        <taxon>Alphaproteobacteria</taxon>
        <taxon>Acetobacterales</taxon>
        <taxon>Roseomonadaceae</taxon>
        <taxon>Roseomonas</taxon>
    </lineage>
</organism>
<comment type="caution">
    <text evidence="2">The sequence shown here is derived from an EMBL/GenBank/DDBJ whole genome shotgun (WGS) entry which is preliminary data.</text>
</comment>
<evidence type="ECO:0000313" key="3">
    <source>
        <dbReference type="Proteomes" id="UP000460715"/>
    </source>
</evidence>
<proteinExistence type="predicted"/>
<reference evidence="2 3" key="1">
    <citation type="submission" date="2019-03" db="EMBL/GenBank/DDBJ databases">
        <title>Roseomonas sp. a novel Roseomonas species isolated from Sea whip Gorgonian.</title>
        <authorList>
            <person name="Li F."/>
            <person name="Pan X."/>
            <person name="Huang S."/>
            <person name="Li Z."/>
            <person name="Meng B."/>
        </authorList>
    </citation>
    <scope>NUCLEOTIDE SEQUENCE [LARGE SCALE GENOMIC DNA]</scope>
    <source>
        <strain evidence="2 3">M0104</strain>
    </source>
</reference>
<dbReference type="OrthoDB" id="6038785at2"/>
<gene>
    <name evidence="2" type="ORF">E0493_21790</name>
</gene>